<dbReference type="AlphaFoldDB" id="A0A518GMA1"/>
<evidence type="ECO:0000313" key="1">
    <source>
        <dbReference type="EMBL" id="QDV29689.1"/>
    </source>
</evidence>
<sequence>MAGTLARPIDLEWFSGPIDQHDLWLVLTGGFAGDGQLLGHSRMPIDVDGFEARFCERCTESGFIARSR</sequence>
<gene>
    <name evidence="1" type="ORF">Spb1_16030</name>
</gene>
<accession>A0A518GMA1</accession>
<reference evidence="1 2" key="1">
    <citation type="submission" date="2019-02" db="EMBL/GenBank/DDBJ databases">
        <title>Deep-cultivation of Planctomycetes and their phenomic and genomic characterization uncovers novel biology.</title>
        <authorList>
            <person name="Wiegand S."/>
            <person name="Jogler M."/>
            <person name="Boedeker C."/>
            <person name="Pinto D."/>
            <person name="Vollmers J."/>
            <person name="Rivas-Marin E."/>
            <person name="Kohn T."/>
            <person name="Peeters S.H."/>
            <person name="Heuer A."/>
            <person name="Rast P."/>
            <person name="Oberbeckmann S."/>
            <person name="Bunk B."/>
            <person name="Jeske O."/>
            <person name="Meyerdierks A."/>
            <person name="Storesund J.E."/>
            <person name="Kallscheuer N."/>
            <person name="Luecker S."/>
            <person name="Lage O.M."/>
            <person name="Pohl T."/>
            <person name="Merkel B.J."/>
            <person name="Hornburger P."/>
            <person name="Mueller R.-W."/>
            <person name="Bruemmer F."/>
            <person name="Labrenz M."/>
            <person name="Spormann A.M."/>
            <person name="Op den Camp H."/>
            <person name="Overmann J."/>
            <person name="Amann R."/>
            <person name="Jetten M.S.M."/>
            <person name="Mascher T."/>
            <person name="Medema M.H."/>
            <person name="Devos D.P."/>
            <person name="Kaster A.-K."/>
            <person name="Ovreas L."/>
            <person name="Rohde M."/>
            <person name="Galperin M.Y."/>
            <person name="Jogler C."/>
        </authorList>
    </citation>
    <scope>NUCLEOTIDE SEQUENCE [LARGE SCALE GENOMIC DNA]</scope>
    <source>
        <strain evidence="1 2">Spb1</strain>
    </source>
</reference>
<dbReference type="Proteomes" id="UP000315349">
    <property type="component" value="Chromosome"/>
</dbReference>
<evidence type="ECO:0000313" key="2">
    <source>
        <dbReference type="Proteomes" id="UP000315349"/>
    </source>
</evidence>
<dbReference type="KEGG" id="peh:Spb1_16030"/>
<organism evidence="1 2">
    <name type="scientific">Planctopirus ephydatiae</name>
    <dbReference type="NCBI Taxonomy" id="2528019"/>
    <lineage>
        <taxon>Bacteria</taxon>
        <taxon>Pseudomonadati</taxon>
        <taxon>Planctomycetota</taxon>
        <taxon>Planctomycetia</taxon>
        <taxon>Planctomycetales</taxon>
        <taxon>Planctomycetaceae</taxon>
        <taxon>Planctopirus</taxon>
    </lineage>
</organism>
<protein>
    <submittedName>
        <fullName evidence="1">Uncharacterized protein</fullName>
    </submittedName>
</protein>
<name>A0A518GMA1_9PLAN</name>
<dbReference type="EMBL" id="CP036299">
    <property type="protein sequence ID" value="QDV29689.1"/>
    <property type="molecule type" value="Genomic_DNA"/>
</dbReference>
<keyword evidence="2" id="KW-1185">Reference proteome</keyword>
<proteinExistence type="predicted"/>